<name>A0ABT2HUW0_9MICO</name>
<dbReference type="Gene3D" id="1.10.3540.10">
    <property type="entry name" value="uncharacterized protein from magnetospirillum magneticum domain"/>
    <property type="match status" value="1"/>
</dbReference>
<sequence>MAPLYLEHHDWEIVRRLTVEGDLLQTRAHSTGVTLARETAKRLSTLTDHEIAQLSDLTGTERGHMMWAAACRCHEFIGDFAEEVLRERFLTLAGTVTHEDYDSFYRAKAVWHEELSEVAESTYKKLRQMVFKMMVEACLVAKAGSIEPALFSKRVAEMLSARTPSDFRFFPTREA</sequence>
<evidence type="ECO:0000313" key="1">
    <source>
        <dbReference type="EMBL" id="MCT2042108.1"/>
    </source>
</evidence>
<protein>
    <submittedName>
        <fullName evidence="1">DUF1819 family protein</fullName>
    </submittedName>
</protein>
<accession>A0ABT2HUW0</accession>
<dbReference type="InterPro" id="IPR014948">
    <property type="entry name" value="BrxA"/>
</dbReference>
<dbReference type="InterPro" id="IPR023137">
    <property type="entry name" value="BrxA_sf"/>
</dbReference>
<gene>
    <name evidence="1" type="ORF">M3D15_01955</name>
</gene>
<dbReference type="Pfam" id="PF08849">
    <property type="entry name" value="BrxA"/>
    <property type="match status" value="1"/>
</dbReference>
<reference evidence="1 2" key="1">
    <citation type="submission" date="2022-04" db="EMBL/GenBank/DDBJ databases">
        <title>Human microbiome associated bacterial genomes.</title>
        <authorList>
            <person name="Sandstrom S."/>
            <person name="Salamzade R."/>
            <person name="Kalan L.R."/>
        </authorList>
    </citation>
    <scope>NUCLEOTIDE SEQUENCE [LARGE SCALE GENOMIC DNA]</scope>
    <source>
        <strain evidence="2">p3-SID1799</strain>
    </source>
</reference>
<dbReference type="Proteomes" id="UP001525379">
    <property type="component" value="Unassembled WGS sequence"/>
</dbReference>
<keyword evidence="2" id="KW-1185">Reference proteome</keyword>
<organism evidence="1 2">
    <name type="scientific">Pseudoclavibacter albus</name>
    <dbReference type="NCBI Taxonomy" id="272241"/>
    <lineage>
        <taxon>Bacteria</taxon>
        <taxon>Bacillati</taxon>
        <taxon>Actinomycetota</taxon>
        <taxon>Actinomycetes</taxon>
        <taxon>Micrococcales</taxon>
        <taxon>Microbacteriaceae</taxon>
        <taxon>Pseudoclavibacter</taxon>
    </lineage>
</organism>
<comment type="caution">
    <text evidence="1">The sequence shown here is derived from an EMBL/GenBank/DDBJ whole genome shotgun (WGS) entry which is preliminary data.</text>
</comment>
<proteinExistence type="predicted"/>
<dbReference type="RefSeq" id="WP_241179863.1">
    <property type="nucleotide sequence ID" value="NZ_JALXSQ010000004.1"/>
</dbReference>
<evidence type="ECO:0000313" key="2">
    <source>
        <dbReference type="Proteomes" id="UP001525379"/>
    </source>
</evidence>
<dbReference type="EMBL" id="JALXSQ010000004">
    <property type="protein sequence ID" value="MCT2042108.1"/>
    <property type="molecule type" value="Genomic_DNA"/>
</dbReference>